<dbReference type="VEuPathDB" id="FungiDB:FPRO_15338"/>
<evidence type="ECO:0000313" key="2">
    <source>
        <dbReference type="Proteomes" id="UP000183971"/>
    </source>
</evidence>
<organism evidence="1 2">
    <name type="scientific">Fusarium proliferatum (strain ET1)</name>
    <name type="common">Orchid endophyte fungus</name>
    <dbReference type="NCBI Taxonomy" id="1227346"/>
    <lineage>
        <taxon>Eukaryota</taxon>
        <taxon>Fungi</taxon>
        <taxon>Dikarya</taxon>
        <taxon>Ascomycota</taxon>
        <taxon>Pezizomycotina</taxon>
        <taxon>Sordariomycetes</taxon>
        <taxon>Hypocreomycetidae</taxon>
        <taxon>Hypocreales</taxon>
        <taxon>Nectriaceae</taxon>
        <taxon>Fusarium</taxon>
        <taxon>Fusarium fujikuroi species complex</taxon>
    </lineage>
</organism>
<dbReference type="AlphaFoldDB" id="A0A1L7VZN0"/>
<sequence length="112" mass="12498">MLKLLAGGYSTLLIFQDFCARLNGLCGDMPRSPFQPWERKVKDAQVIELEIKTELAIANNMLIIADRLIVSVFDKSKRESSGLSTSNVQAFAETNPPYTERSDHLIHSVSVT</sequence>
<gene>
    <name evidence="1" type="ORF">FPRO_15338</name>
</gene>
<accession>A0A1L7VZN0</accession>
<dbReference type="Proteomes" id="UP000183971">
    <property type="component" value="Unassembled WGS sequence"/>
</dbReference>
<dbReference type="RefSeq" id="XP_031086020.1">
    <property type="nucleotide sequence ID" value="XM_031220353.1"/>
</dbReference>
<reference evidence="2" key="1">
    <citation type="journal article" date="2016" name="Genome Biol. Evol.">
        <title>Comparative 'omics' of the Fusarium fujikuroi species complex highlights differences in genetic potential and metabolite synthesis.</title>
        <authorList>
            <person name="Niehaus E.-M."/>
            <person name="Muensterkoetter M."/>
            <person name="Proctor R.H."/>
            <person name="Brown D.W."/>
            <person name="Sharon A."/>
            <person name="Idan Y."/>
            <person name="Oren-Young L."/>
            <person name="Sieber C.M."/>
            <person name="Novak O."/>
            <person name="Pencik A."/>
            <person name="Tarkowska D."/>
            <person name="Hromadova K."/>
            <person name="Freeman S."/>
            <person name="Maymon M."/>
            <person name="Elazar M."/>
            <person name="Youssef S.A."/>
            <person name="El-Shabrawy E.S.M."/>
            <person name="Shalaby A.B.A."/>
            <person name="Houterman P."/>
            <person name="Brock N.L."/>
            <person name="Burkhardt I."/>
            <person name="Tsavkelova E.A."/>
            <person name="Dickschat J.S."/>
            <person name="Galuszka P."/>
            <person name="Gueldener U."/>
            <person name="Tudzynski B."/>
        </authorList>
    </citation>
    <scope>NUCLEOTIDE SEQUENCE [LARGE SCALE GENOMIC DNA]</scope>
    <source>
        <strain evidence="2">ET1</strain>
    </source>
</reference>
<proteinExistence type="predicted"/>
<comment type="caution">
    <text evidence="1">The sequence shown here is derived from an EMBL/GenBank/DDBJ whole genome shotgun (WGS) entry which is preliminary data.</text>
</comment>
<dbReference type="GeneID" id="42060195"/>
<evidence type="ECO:0000313" key="1">
    <source>
        <dbReference type="EMBL" id="CZR45486.1"/>
    </source>
</evidence>
<protein>
    <submittedName>
        <fullName evidence="1">Uncharacterized protein</fullName>
    </submittedName>
</protein>
<keyword evidence="2" id="KW-1185">Reference proteome</keyword>
<dbReference type="EMBL" id="FJOF01000009">
    <property type="protein sequence ID" value="CZR45486.1"/>
    <property type="molecule type" value="Genomic_DNA"/>
</dbReference>
<name>A0A1L7VZN0_FUSPR</name>